<evidence type="ECO:0000313" key="1">
    <source>
        <dbReference type="EnsemblMetazoa" id="Aqu2.1.24755_001"/>
    </source>
</evidence>
<accession>A0A1X7UAH1</accession>
<organism evidence="1">
    <name type="scientific">Amphimedon queenslandica</name>
    <name type="common">Sponge</name>
    <dbReference type="NCBI Taxonomy" id="400682"/>
    <lineage>
        <taxon>Eukaryota</taxon>
        <taxon>Metazoa</taxon>
        <taxon>Porifera</taxon>
        <taxon>Demospongiae</taxon>
        <taxon>Heteroscleromorpha</taxon>
        <taxon>Haplosclerida</taxon>
        <taxon>Niphatidae</taxon>
        <taxon>Amphimedon</taxon>
    </lineage>
</organism>
<dbReference type="InParanoid" id="A0A1X7UAH1"/>
<dbReference type="AlphaFoldDB" id="A0A1X7UAH1"/>
<protein>
    <submittedName>
        <fullName evidence="1">Uncharacterized protein</fullName>
    </submittedName>
</protein>
<dbReference type="EnsemblMetazoa" id="Aqu2.1.24755_001">
    <property type="protein sequence ID" value="Aqu2.1.24755_001"/>
    <property type="gene ID" value="Aqu2.1.24755"/>
</dbReference>
<sequence length="65" mass="7584">MLHIQKIADVTKVPSSIGLCSPKINLKVIKKSHLLLFDFQQKFESLYGQLRLTPIMHMHRHFKQA</sequence>
<name>A0A1X7UAH1_AMPQE</name>
<reference evidence="1" key="1">
    <citation type="submission" date="2017-05" db="UniProtKB">
        <authorList>
            <consortium name="EnsemblMetazoa"/>
        </authorList>
    </citation>
    <scope>IDENTIFICATION</scope>
</reference>
<proteinExistence type="predicted"/>